<reference evidence="3" key="1">
    <citation type="journal article" date="2011" name="Proc. Natl. Acad. Sci. U.S.A.">
        <title>Obligate biotrophy features unraveled by the genomic analysis of rust fungi.</title>
        <authorList>
            <person name="Duplessis S."/>
            <person name="Cuomo C.A."/>
            <person name="Lin Y.-C."/>
            <person name="Aerts A."/>
            <person name="Tisserant E."/>
            <person name="Veneault-Fourrey C."/>
            <person name="Joly D.L."/>
            <person name="Hacquard S."/>
            <person name="Amselem J."/>
            <person name="Cantarel B.L."/>
            <person name="Chiu R."/>
            <person name="Coutinho P.M."/>
            <person name="Feau N."/>
            <person name="Field M."/>
            <person name="Frey P."/>
            <person name="Gelhaye E."/>
            <person name="Goldberg J."/>
            <person name="Grabherr M.G."/>
            <person name="Kodira C.D."/>
            <person name="Kohler A."/>
            <person name="Kuees U."/>
            <person name="Lindquist E.A."/>
            <person name="Lucas S.M."/>
            <person name="Mago R."/>
            <person name="Mauceli E."/>
            <person name="Morin E."/>
            <person name="Murat C."/>
            <person name="Pangilinan J.L."/>
            <person name="Park R."/>
            <person name="Pearson M."/>
            <person name="Quesneville H."/>
            <person name="Rouhier N."/>
            <person name="Sakthikumar S."/>
            <person name="Salamov A.A."/>
            <person name="Schmutz J."/>
            <person name="Selles B."/>
            <person name="Shapiro H."/>
            <person name="Tanguay P."/>
            <person name="Tuskan G.A."/>
            <person name="Henrissat B."/>
            <person name="Van de Peer Y."/>
            <person name="Rouze P."/>
            <person name="Ellis J.G."/>
            <person name="Dodds P.N."/>
            <person name="Schein J.E."/>
            <person name="Zhong S."/>
            <person name="Hamelin R.C."/>
            <person name="Grigoriev I.V."/>
            <person name="Szabo L.J."/>
            <person name="Martin F."/>
        </authorList>
    </citation>
    <scope>NUCLEOTIDE SEQUENCE [LARGE SCALE GENOMIC DNA]</scope>
    <source>
        <strain evidence="3">98AG31 / pathotype 3-4-7</strain>
    </source>
</reference>
<sequence>MSSQPTHHDPNTTFHRELYLPILHQIETHSIQESNQDHHQIIINGSNLSISDLIRNINSNSINKGLKVVLSDHVEVQDGIQKSYEFMTARTNKSVYGVTTGFGAAANTRTSDVEALQVSILEHLLAGVHGFETQDLSQLVPSSDLNQPLNLYSMPESIVRGAILIRLNSLARGHSAIRLEVLNRLMDLLNLNITPIVPLRASISASGDLSPLSYIAAALCGHPDVYAIDRSKSPPVIASSAEILSSHKITPIKLGAKEGLALVNGTSFSASAASIALYSSHFLAMLSQVLTAMMTEAMLGQIGSFHPFIHITARPHPGQIEVAETIDRLLKSSQLVDHTDHEEKDVSAEISKQTLRQDRYPLRTAPQVSRVLSSLNQAFLDLLRLIFFLGFDVV</sequence>
<comment type="similarity">
    <text evidence="1">Belongs to the PAL/histidase family.</text>
</comment>
<evidence type="ECO:0000313" key="2">
    <source>
        <dbReference type="EMBL" id="EGG03067.1"/>
    </source>
</evidence>
<dbReference type="STRING" id="747676.F4RWQ0"/>
<dbReference type="OrthoDB" id="593519at2759"/>
<gene>
    <name evidence="2" type="ORF">MELLADRAFT_49604</name>
</gene>
<dbReference type="Pfam" id="PF00221">
    <property type="entry name" value="Lyase_aromatic"/>
    <property type="match status" value="1"/>
</dbReference>
<dbReference type="SUPFAM" id="SSF48557">
    <property type="entry name" value="L-aspartase-like"/>
    <property type="match status" value="1"/>
</dbReference>
<dbReference type="InterPro" id="IPR024083">
    <property type="entry name" value="Fumarase/histidase_N"/>
</dbReference>
<evidence type="ECO:0000313" key="3">
    <source>
        <dbReference type="Proteomes" id="UP000001072"/>
    </source>
</evidence>
<dbReference type="VEuPathDB" id="FungiDB:MELLADRAFT_49604"/>
<dbReference type="InParanoid" id="F4RWQ0"/>
<dbReference type="InterPro" id="IPR001106">
    <property type="entry name" value="Aromatic_Lyase"/>
</dbReference>
<organism evidence="3">
    <name type="scientific">Melampsora larici-populina (strain 98AG31 / pathotype 3-4-7)</name>
    <name type="common">Poplar leaf rust fungus</name>
    <dbReference type="NCBI Taxonomy" id="747676"/>
    <lineage>
        <taxon>Eukaryota</taxon>
        <taxon>Fungi</taxon>
        <taxon>Dikarya</taxon>
        <taxon>Basidiomycota</taxon>
        <taxon>Pucciniomycotina</taxon>
        <taxon>Pucciniomycetes</taxon>
        <taxon>Pucciniales</taxon>
        <taxon>Melampsoraceae</taxon>
        <taxon>Melampsora</taxon>
    </lineage>
</organism>
<dbReference type="Gene3D" id="1.20.200.10">
    <property type="entry name" value="Fumarase/aspartase (Central domain)"/>
    <property type="match status" value="1"/>
</dbReference>
<name>F4RWQ0_MELLP</name>
<evidence type="ECO:0008006" key="4">
    <source>
        <dbReference type="Google" id="ProtNLM"/>
    </source>
</evidence>
<dbReference type="Gene3D" id="1.10.275.10">
    <property type="entry name" value="Fumarase/aspartase (N-terminal domain)"/>
    <property type="match status" value="1"/>
</dbReference>
<dbReference type="KEGG" id="mlr:MELLADRAFT_49604"/>
<dbReference type="HOGENOM" id="CLU_700352_0_0_1"/>
<accession>F4RWQ0</accession>
<dbReference type="eggNOG" id="KOG0222">
    <property type="taxonomic scope" value="Eukaryota"/>
</dbReference>
<dbReference type="AlphaFoldDB" id="F4RWQ0"/>
<dbReference type="InterPro" id="IPR008948">
    <property type="entry name" value="L-Aspartase-like"/>
</dbReference>
<keyword evidence="3" id="KW-1185">Reference proteome</keyword>
<dbReference type="GeneID" id="18928625"/>
<evidence type="ECO:0000256" key="1">
    <source>
        <dbReference type="ARBA" id="ARBA00007238"/>
    </source>
</evidence>
<dbReference type="GO" id="GO:0003824">
    <property type="term" value="F:catalytic activity"/>
    <property type="evidence" value="ECO:0007669"/>
    <property type="project" value="InterPro"/>
</dbReference>
<dbReference type="EMBL" id="GL883126">
    <property type="protein sequence ID" value="EGG03067.1"/>
    <property type="molecule type" value="Genomic_DNA"/>
</dbReference>
<protein>
    <recommendedName>
        <fullName evidence="4">Phenylalanine ammonia-lyase</fullName>
    </recommendedName>
</protein>
<dbReference type="RefSeq" id="XP_007413527.1">
    <property type="nucleotide sequence ID" value="XM_007413465.1"/>
</dbReference>
<proteinExistence type="inferred from homology"/>
<dbReference type="PANTHER" id="PTHR10362">
    <property type="entry name" value="HISTIDINE AMMONIA-LYASE"/>
    <property type="match status" value="1"/>
</dbReference>
<dbReference type="Proteomes" id="UP000001072">
    <property type="component" value="Unassembled WGS sequence"/>
</dbReference>